<organism evidence="6 7">
    <name type="scientific">Porites lobata</name>
    <dbReference type="NCBI Taxonomy" id="104759"/>
    <lineage>
        <taxon>Eukaryota</taxon>
        <taxon>Metazoa</taxon>
        <taxon>Cnidaria</taxon>
        <taxon>Anthozoa</taxon>
        <taxon>Hexacorallia</taxon>
        <taxon>Scleractinia</taxon>
        <taxon>Fungiina</taxon>
        <taxon>Poritidae</taxon>
        <taxon>Porites</taxon>
    </lineage>
</organism>
<dbReference type="EMBL" id="CALNXK010000043">
    <property type="protein sequence ID" value="CAH3127364.1"/>
    <property type="molecule type" value="Genomic_DNA"/>
</dbReference>
<dbReference type="InterPro" id="IPR052302">
    <property type="entry name" value="Neurotrophin_rcpt-DD"/>
</dbReference>
<feature type="repeat" description="TNFR-Cys" evidence="1">
    <location>
        <begin position="66"/>
        <end position="106"/>
    </location>
</feature>
<accession>A0ABN8NZR0</accession>
<dbReference type="PANTHER" id="PTHR46605:SF2">
    <property type="entry name" value="TNFR-CYS DOMAIN-CONTAINING PROTEIN"/>
    <property type="match status" value="1"/>
</dbReference>
<evidence type="ECO:0000259" key="5">
    <source>
        <dbReference type="PROSITE" id="PS50050"/>
    </source>
</evidence>
<feature type="chain" id="PRO_5045161841" description="TNFR-Cys domain-containing protein" evidence="4">
    <location>
        <begin position="22"/>
        <end position="342"/>
    </location>
</feature>
<keyword evidence="3" id="KW-0472">Membrane</keyword>
<feature type="disulfide bond" evidence="1">
    <location>
        <begin position="67"/>
        <end position="82"/>
    </location>
</feature>
<comment type="caution">
    <text evidence="6">The sequence shown here is derived from an EMBL/GenBank/DDBJ whole genome shotgun (WGS) entry which is preliminary data.</text>
</comment>
<dbReference type="InterPro" id="IPR001368">
    <property type="entry name" value="TNFR/NGFR_Cys_rich_reg"/>
</dbReference>
<dbReference type="Proteomes" id="UP001159405">
    <property type="component" value="Unassembled WGS sequence"/>
</dbReference>
<evidence type="ECO:0000256" key="4">
    <source>
        <dbReference type="SAM" id="SignalP"/>
    </source>
</evidence>
<dbReference type="Gene3D" id="2.10.50.10">
    <property type="entry name" value="Tumor Necrosis Factor Receptor, subunit A, domain 2"/>
    <property type="match status" value="1"/>
</dbReference>
<keyword evidence="3" id="KW-1133">Transmembrane helix</keyword>
<keyword evidence="3" id="KW-0812">Transmembrane</keyword>
<evidence type="ECO:0000256" key="2">
    <source>
        <dbReference type="SAM" id="MobiDB-lite"/>
    </source>
</evidence>
<evidence type="ECO:0000256" key="3">
    <source>
        <dbReference type="SAM" id="Phobius"/>
    </source>
</evidence>
<dbReference type="PROSITE" id="PS00652">
    <property type="entry name" value="TNFR_NGFR_1"/>
    <property type="match status" value="1"/>
</dbReference>
<dbReference type="PROSITE" id="PS50050">
    <property type="entry name" value="TNFR_NGFR_2"/>
    <property type="match status" value="1"/>
</dbReference>
<dbReference type="PANTHER" id="PTHR46605">
    <property type="entry name" value="TUMOR NECROSIS FACTOR RECEPTOR"/>
    <property type="match status" value="1"/>
</dbReference>
<feature type="disulfide bond" evidence="1">
    <location>
        <begin position="85"/>
        <end position="98"/>
    </location>
</feature>
<protein>
    <recommendedName>
        <fullName evidence="5">TNFR-Cys domain-containing protein</fullName>
    </recommendedName>
</protein>
<proteinExistence type="predicted"/>
<sequence>MAESILVPSVLLSLMIAGVSPFCQDNDITVKDEALDKKCLTCPAGEGLSVNCGDVITSQTPIKCQSCVLGETYSGGNQAGACKICDPCDEYQETIKACTLTSNAICGNCKHGAYFDNIVGRCKPCSPCCNDSKDILETACQVPGVAANMRCNFVRSEKCAKVAVRNVSTSPSPTQRPTPSTTVISRPTTMPTIKKLDKPSVLSASSAPSSHFIGIVAGVPTGVVALAVILFLFCYCKKRRNRQTKTGLHTVENERHEVGLEQHLLIVATPEQESPYQSPMLPVEETCKNPLPIQDSQPPACSDSKDFKTSQSYIDPPSMLSIEDYKETAATSRKTGDEQDRV</sequence>
<evidence type="ECO:0000256" key="1">
    <source>
        <dbReference type="PROSITE-ProRule" id="PRU00206"/>
    </source>
</evidence>
<evidence type="ECO:0000313" key="7">
    <source>
        <dbReference type="Proteomes" id="UP001159405"/>
    </source>
</evidence>
<keyword evidence="1" id="KW-1015">Disulfide bond</keyword>
<feature type="region of interest" description="Disordered" evidence="2">
    <location>
        <begin position="286"/>
        <end position="342"/>
    </location>
</feature>
<name>A0ABN8NZR0_9CNID</name>
<feature type="signal peptide" evidence="4">
    <location>
        <begin position="1"/>
        <end position="21"/>
    </location>
</feature>
<reference evidence="6 7" key="1">
    <citation type="submission" date="2022-05" db="EMBL/GenBank/DDBJ databases">
        <authorList>
            <consortium name="Genoscope - CEA"/>
            <person name="William W."/>
        </authorList>
    </citation>
    <scope>NUCLEOTIDE SEQUENCE [LARGE SCALE GENOMIC DNA]</scope>
</reference>
<dbReference type="SMART" id="SM00208">
    <property type="entry name" value="TNFR"/>
    <property type="match status" value="1"/>
</dbReference>
<gene>
    <name evidence="6" type="ORF">PLOB_00032907</name>
</gene>
<feature type="domain" description="TNFR-Cys" evidence="5">
    <location>
        <begin position="66"/>
        <end position="106"/>
    </location>
</feature>
<dbReference type="Pfam" id="PF00020">
    <property type="entry name" value="TNFR_c6"/>
    <property type="match status" value="1"/>
</dbReference>
<evidence type="ECO:0000313" key="6">
    <source>
        <dbReference type="EMBL" id="CAH3127364.1"/>
    </source>
</evidence>
<keyword evidence="4" id="KW-0732">Signal</keyword>
<feature type="transmembrane region" description="Helical" evidence="3">
    <location>
        <begin position="212"/>
        <end position="235"/>
    </location>
</feature>
<keyword evidence="7" id="KW-1185">Reference proteome</keyword>
<feature type="disulfide bond" evidence="1">
    <location>
        <begin position="88"/>
        <end position="106"/>
    </location>
</feature>